<dbReference type="AlphaFoldDB" id="A0A382U568"/>
<feature type="compositionally biased region" description="Polar residues" evidence="1">
    <location>
        <begin position="1"/>
        <end position="23"/>
    </location>
</feature>
<gene>
    <name evidence="2" type="ORF">METZ01_LOCUS382293</name>
</gene>
<evidence type="ECO:0000313" key="2">
    <source>
        <dbReference type="EMBL" id="SVD29439.1"/>
    </source>
</evidence>
<sequence>MTSTIRADVVTSQTTNGDLSVSGNGSGVPNLEAGFKVGGSAGVPTASIQDDAVTLAKLAAGTDGELITWDASGDPA</sequence>
<reference evidence="2" key="1">
    <citation type="submission" date="2018-05" db="EMBL/GenBank/DDBJ databases">
        <authorList>
            <person name="Lanie J.A."/>
            <person name="Ng W.-L."/>
            <person name="Kazmierczak K.M."/>
            <person name="Andrzejewski T.M."/>
            <person name="Davidsen T.M."/>
            <person name="Wayne K.J."/>
            <person name="Tettelin H."/>
            <person name="Glass J.I."/>
            <person name="Rusch D."/>
            <person name="Podicherti R."/>
            <person name="Tsui H.-C.T."/>
            <person name="Winkler M.E."/>
        </authorList>
    </citation>
    <scope>NUCLEOTIDE SEQUENCE</scope>
</reference>
<evidence type="ECO:0000256" key="1">
    <source>
        <dbReference type="SAM" id="MobiDB-lite"/>
    </source>
</evidence>
<proteinExistence type="predicted"/>
<accession>A0A382U568</accession>
<dbReference type="EMBL" id="UINC01141602">
    <property type="protein sequence ID" value="SVD29439.1"/>
    <property type="molecule type" value="Genomic_DNA"/>
</dbReference>
<feature type="region of interest" description="Disordered" evidence="1">
    <location>
        <begin position="1"/>
        <end position="25"/>
    </location>
</feature>
<name>A0A382U568_9ZZZZ</name>
<protein>
    <submittedName>
        <fullName evidence="2">Uncharacterized protein</fullName>
    </submittedName>
</protein>
<feature type="non-terminal residue" evidence="2">
    <location>
        <position position="76"/>
    </location>
</feature>
<organism evidence="2">
    <name type="scientific">marine metagenome</name>
    <dbReference type="NCBI Taxonomy" id="408172"/>
    <lineage>
        <taxon>unclassified sequences</taxon>
        <taxon>metagenomes</taxon>
        <taxon>ecological metagenomes</taxon>
    </lineage>
</organism>